<organism evidence="2 3">
    <name type="scientific">Methanocalculus taiwanensis</name>
    <dbReference type="NCBI Taxonomy" id="106207"/>
    <lineage>
        <taxon>Archaea</taxon>
        <taxon>Methanobacteriati</taxon>
        <taxon>Methanobacteriota</taxon>
        <taxon>Stenosarchaea group</taxon>
        <taxon>Methanomicrobia</taxon>
        <taxon>Methanomicrobiales</taxon>
        <taxon>Methanocalculaceae</taxon>
        <taxon>Methanocalculus</taxon>
    </lineage>
</organism>
<accession>A0ABD4TMF1</accession>
<proteinExistence type="predicted"/>
<keyword evidence="3" id="KW-1185">Reference proteome</keyword>
<name>A0ABD4TMF1_9EURY</name>
<evidence type="ECO:0000256" key="1">
    <source>
        <dbReference type="SAM" id="Coils"/>
    </source>
</evidence>
<dbReference type="EMBL" id="VOTZ01000014">
    <property type="protein sequence ID" value="MCQ1538792.1"/>
    <property type="molecule type" value="Genomic_DNA"/>
</dbReference>
<reference evidence="2 3" key="1">
    <citation type="submission" date="2019-08" db="EMBL/GenBank/DDBJ databases">
        <authorList>
            <person name="Chen S.-C."/>
            <person name="Lai M.-C."/>
            <person name="You Y.-T."/>
        </authorList>
    </citation>
    <scope>NUCLEOTIDE SEQUENCE [LARGE SCALE GENOMIC DNA]</scope>
    <source>
        <strain evidence="2 3">P2F9704a</strain>
    </source>
</reference>
<comment type="caution">
    <text evidence="2">The sequence shown here is derived from an EMBL/GenBank/DDBJ whole genome shotgun (WGS) entry which is preliminary data.</text>
</comment>
<gene>
    <name evidence="2" type="ORF">FTO68_07315</name>
</gene>
<keyword evidence="1" id="KW-0175">Coiled coil</keyword>
<evidence type="ECO:0000313" key="3">
    <source>
        <dbReference type="Proteomes" id="UP001524383"/>
    </source>
</evidence>
<protein>
    <recommendedName>
        <fullName evidence="4">Flagellar protein FlgN</fullName>
    </recommendedName>
</protein>
<evidence type="ECO:0008006" key="4">
    <source>
        <dbReference type="Google" id="ProtNLM"/>
    </source>
</evidence>
<sequence>MSDTPAIESIQEKLDKKTKEVQELSIELEKTNEGLIALYTELDDANRKLEESNRKLQEEEKKLLAYLFETVNKTKNPVLNIYRNLALLEEMAVMEDCSPEDVKAIIDVIKANARMISDNITELNKVALDGSDKVLGHYRDFLTE</sequence>
<dbReference type="AlphaFoldDB" id="A0ABD4TMF1"/>
<dbReference type="RefSeq" id="WP_255332745.1">
    <property type="nucleotide sequence ID" value="NZ_VOTZ01000014.1"/>
</dbReference>
<evidence type="ECO:0000313" key="2">
    <source>
        <dbReference type="EMBL" id="MCQ1538792.1"/>
    </source>
</evidence>
<feature type="coiled-coil region" evidence="1">
    <location>
        <begin position="7"/>
        <end position="69"/>
    </location>
</feature>
<dbReference type="Proteomes" id="UP001524383">
    <property type="component" value="Unassembled WGS sequence"/>
</dbReference>